<dbReference type="InterPro" id="IPR000340">
    <property type="entry name" value="Dual-sp_phosphatase_cat-dom"/>
</dbReference>
<dbReference type="Gene3D" id="3.90.190.10">
    <property type="entry name" value="Protein tyrosine phosphatase superfamily"/>
    <property type="match status" value="2"/>
</dbReference>
<sequence>MRAAHGLAAAFKDAIEAKYATRAARMHAVAAANTSPSSSASSSPSPPCSPPPRPTPNGRLAQGSAAPDSQVDMDVTEALLPYNVFVLDASPADIAAKLPHLVARPEPPMRSAAHTDGTDAHTQGEGAEEAWRRRAARPNIVDFAVREREEMRDLTRASELITVLPPRPSNKDADDADERVKSYAGTTPASRFEPQAGQVFLGNAHDAPPTHPAAVTPFSPGANAPKCGRGFDLCIECYDFAPLPTMAQLRAAEGQIAALDRAWAEQCLADDEDGTGEARDAEELPTRPPPHHSVVVHLTFPSSPVATATSVNALLPILAFLERLIAPPAHLPTRGSARALLFPAPPQTHPPSHGSRRASEAGTFGPRSLPPPSAFPTSFFPAAHAQGPQAAYTRVRSTSATCPPGSSSPAPPSSPSPSSSTSAGSSPASPDAAGALRTRPAKVLVHSADGYTESSVLGLALLMAHRALPLPAAYLALQLEKRRSFFVYQADIPLLRRIEARLLRERAAREEDAREARGAGPASARERAPWGSWSRLSEKSVSFATGGGGVNMDGAAMQGDARPVAMHVCRTVSDSRPPGTFGAAQGRPRAHTLPLALPEGGGDELWFNDPKFDGSFPSRVLPFLYLGNLNHAANAFMLHALGITHVVSVGECALVPPPEAEAPAGGRGAQGSLWHEEREGRIKVLDIKGVCDDGIDTLAPQLEPICEWIERARAEGGTVLVHCRVGVSRSATVTIAYVMKHLQLPLVDAYLIVRSRRLSVLIQPNMRLLYNLLGWELHLARERAAGDEERLRYELARSLNWPYLAKEVHALNEKYLH</sequence>
<keyword evidence="1" id="KW-0378">Hydrolase</keyword>
<feature type="region of interest" description="Disordered" evidence="3">
    <location>
        <begin position="509"/>
        <end position="531"/>
    </location>
</feature>
<dbReference type="InterPro" id="IPR000387">
    <property type="entry name" value="Tyr_Pase_dom"/>
</dbReference>
<dbReference type="PROSITE" id="PS50056">
    <property type="entry name" value="TYR_PHOSPHATASE_2"/>
    <property type="match status" value="1"/>
</dbReference>
<feature type="region of interest" description="Disordered" evidence="3">
    <location>
        <begin position="27"/>
        <end position="69"/>
    </location>
</feature>
<proteinExistence type="predicted"/>
<dbReference type="PROSITE" id="PS00383">
    <property type="entry name" value="TYR_PHOSPHATASE_1"/>
    <property type="match status" value="1"/>
</dbReference>
<name>M2QZU1_CERS8</name>
<evidence type="ECO:0000259" key="4">
    <source>
        <dbReference type="PROSITE" id="PS50054"/>
    </source>
</evidence>
<dbReference type="HOGENOM" id="CLU_003560_0_0_1"/>
<feature type="compositionally biased region" description="Low complexity" evidence="3">
    <location>
        <begin position="397"/>
        <end position="408"/>
    </location>
</feature>
<keyword evidence="2" id="KW-0904">Protein phosphatase</keyword>
<dbReference type="InterPro" id="IPR047949">
    <property type="entry name" value="PPS1_DSP"/>
</dbReference>
<dbReference type="AlphaFoldDB" id="M2QZU1"/>
<dbReference type="PANTHER" id="PTHR47550:SF1">
    <property type="entry name" value="DUAL SPECIFICITY PROTEIN PHOSPHATASE PPS1"/>
    <property type="match status" value="1"/>
</dbReference>
<dbReference type="InterPro" id="IPR016130">
    <property type="entry name" value="Tyr_Pase_AS"/>
</dbReference>
<organism evidence="6 7">
    <name type="scientific">Ceriporiopsis subvermispora (strain B)</name>
    <name type="common">White-rot fungus</name>
    <name type="synonym">Gelatoporia subvermispora</name>
    <dbReference type="NCBI Taxonomy" id="914234"/>
    <lineage>
        <taxon>Eukaryota</taxon>
        <taxon>Fungi</taxon>
        <taxon>Dikarya</taxon>
        <taxon>Basidiomycota</taxon>
        <taxon>Agaricomycotina</taxon>
        <taxon>Agaricomycetes</taxon>
        <taxon>Polyporales</taxon>
        <taxon>Gelatoporiaceae</taxon>
        <taxon>Gelatoporia</taxon>
    </lineage>
</organism>
<feature type="compositionally biased region" description="Basic and acidic residues" evidence="3">
    <location>
        <begin position="169"/>
        <end position="181"/>
    </location>
</feature>
<feature type="domain" description="Tyrosine-protein phosphatase" evidence="4">
    <location>
        <begin position="616"/>
        <end position="781"/>
    </location>
</feature>
<protein>
    <submittedName>
        <fullName evidence="6">Uncharacterized protein</fullName>
    </submittedName>
</protein>
<dbReference type="PANTHER" id="PTHR47550">
    <property type="entry name" value="DUAL SPECIFICITY PROTEIN PHOSPHATASE PPS1"/>
    <property type="match status" value="1"/>
</dbReference>
<dbReference type="InterPro" id="IPR029021">
    <property type="entry name" value="Prot-tyrosine_phosphatase-like"/>
</dbReference>
<dbReference type="InterPro" id="IPR053239">
    <property type="entry name" value="Dual_spec_PTase"/>
</dbReference>
<feature type="compositionally biased region" description="Low complexity" evidence="3">
    <location>
        <begin position="416"/>
        <end position="435"/>
    </location>
</feature>
<dbReference type="InterPro" id="IPR020422">
    <property type="entry name" value="TYR_PHOSPHATASE_DUAL_dom"/>
</dbReference>
<dbReference type="SMART" id="SM00195">
    <property type="entry name" value="DSPc"/>
    <property type="match status" value="1"/>
</dbReference>
<feature type="compositionally biased region" description="Pro residues" evidence="3">
    <location>
        <begin position="44"/>
        <end position="55"/>
    </location>
</feature>
<feature type="region of interest" description="Disordered" evidence="3">
    <location>
        <begin position="340"/>
        <end position="370"/>
    </location>
</feature>
<dbReference type="CDD" id="cd14516">
    <property type="entry name" value="DSP_fungal_PPS1"/>
    <property type="match status" value="1"/>
</dbReference>
<dbReference type="EMBL" id="KB445818">
    <property type="protein sequence ID" value="EMD31492.1"/>
    <property type="molecule type" value="Genomic_DNA"/>
</dbReference>
<accession>M2QZU1</accession>
<dbReference type="OrthoDB" id="273181at2759"/>
<feature type="region of interest" description="Disordered" evidence="3">
    <location>
        <begin position="105"/>
        <end position="131"/>
    </location>
</feature>
<gene>
    <name evidence="6" type="ORF">CERSUDRAFT_162933</name>
</gene>
<reference evidence="6 7" key="1">
    <citation type="journal article" date="2012" name="Proc. Natl. Acad. Sci. U.S.A.">
        <title>Comparative genomics of Ceriporiopsis subvermispora and Phanerochaete chrysosporium provide insight into selective ligninolysis.</title>
        <authorList>
            <person name="Fernandez-Fueyo E."/>
            <person name="Ruiz-Duenas F.J."/>
            <person name="Ferreira P."/>
            <person name="Floudas D."/>
            <person name="Hibbett D.S."/>
            <person name="Canessa P."/>
            <person name="Larrondo L.F."/>
            <person name="James T.Y."/>
            <person name="Seelenfreund D."/>
            <person name="Lobos S."/>
            <person name="Polanco R."/>
            <person name="Tello M."/>
            <person name="Honda Y."/>
            <person name="Watanabe T."/>
            <person name="Watanabe T."/>
            <person name="Ryu J.S."/>
            <person name="Kubicek C.P."/>
            <person name="Schmoll M."/>
            <person name="Gaskell J."/>
            <person name="Hammel K.E."/>
            <person name="St John F.J."/>
            <person name="Vanden Wymelenberg A."/>
            <person name="Sabat G."/>
            <person name="Splinter BonDurant S."/>
            <person name="Syed K."/>
            <person name="Yadav J.S."/>
            <person name="Doddapaneni H."/>
            <person name="Subramanian V."/>
            <person name="Lavin J.L."/>
            <person name="Oguiza J.A."/>
            <person name="Perez G."/>
            <person name="Pisabarro A.G."/>
            <person name="Ramirez L."/>
            <person name="Santoyo F."/>
            <person name="Master E."/>
            <person name="Coutinho P.M."/>
            <person name="Henrissat B."/>
            <person name="Lombard V."/>
            <person name="Magnuson J.K."/>
            <person name="Kuees U."/>
            <person name="Hori C."/>
            <person name="Igarashi K."/>
            <person name="Samejima M."/>
            <person name="Held B.W."/>
            <person name="Barry K.W."/>
            <person name="LaButti K.M."/>
            <person name="Lapidus A."/>
            <person name="Lindquist E.A."/>
            <person name="Lucas S.M."/>
            <person name="Riley R."/>
            <person name="Salamov A.A."/>
            <person name="Hoffmeister D."/>
            <person name="Schwenk D."/>
            <person name="Hadar Y."/>
            <person name="Yarden O."/>
            <person name="de Vries R.P."/>
            <person name="Wiebenga A."/>
            <person name="Stenlid J."/>
            <person name="Eastwood D."/>
            <person name="Grigoriev I.V."/>
            <person name="Berka R.M."/>
            <person name="Blanchette R.A."/>
            <person name="Kersten P."/>
            <person name="Martinez A.T."/>
            <person name="Vicuna R."/>
            <person name="Cullen D."/>
        </authorList>
    </citation>
    <scope>NUCLEOTIDE SEQUENCE [LARGE SCALE GENOMIC DNA]</scope>
    <source>
        <strain evidence="6 7">B</strain>
    </source>
</reference>
<evidence type="ECO:0000256" key="3">
    <source>
        <dbReference type="SAM" id="MobiDB-lite"/>
    </source>
</evidence>
<evidence type="ECO:0000313" key="6">
    <source>
        <dbReference type="EMBL" id="EMD31492.1"/>
    </source>
</evidence>
<dbReference type="STRING" id="914234.M2QZU1"/>
<dbReference type="GO" id="GO:0008138">
    <property type="term" value="F:protein tyrosine/serine/threonine phosphatase activity"/>
    <property type="evidence" value="ECO:0007669"/>
    <property type="project" value="InterPro"/>
</dbReference>
<feature type="compositionally biased region" description="Low complexity" evidence="3">
    <location>
        <begin position="27"/>
        <end position="43"/>
    </location>
</feature>
<dbReference type="GO" id="GO:0005634">
    <property type="term" value="C:nucleus"/>
    <property type="evidence" value="ECO:0007669"/>
    <property type="project" value="GOC"/>
</dbReference>
<evidence type="ECO:0000259" key="5">
    <source>
        <dbReference type="PROSITE" id="PS50056"/>
    </source>
</evidence>
<feature type="region of interest" description="Disordered" evidence="3">
    <location>
        <begin position="164"/>
        <end position="192"/>
    </location>
</feature>
<feature type="domain" description="Tyrosine specific protein phosphatases" evidence="5">
    <location>
        <begin position="703"/>
        <end position="768"/>
    </location>
</feature>
<keyword evidence="7" id="KW-1185">Reference proteome</keyword>
<dbReference type="SUPFAM" id="SSF52799">
    <property type="entry name" value="(Phosphotyrosine protein) phosphatases II"/>
    <property type="match status" value="2"/>
</dbReference>
<evidence type="ECO:0000313" key="7">
    <source>
        <dbReference type="Proteomes" id="UP000016930"/>
    </source>
</evidence>
<feature type="region of interest" description="Disordered" evidence="3">
    <location>
        <begin position="390"/>
        <end position="435"/>
    </location>
</feature>
<evidence type="ECO:0000256" key="2">
    <source>
        <dbReference type="ARBA" id="ARBA00022912"/>
    </source>
</evidence>
<evidence type="ECO:0000256" key="1">
    <source>
        <dbReference type="ARBA" id="ARBA00022801"/>
    </source>
</evidence>
<dbReference type="Pfam" id="PF00782">
    <property type="entry name" value="DSPc"/>
    <property type="match status" value="1"/>
</dbReference>
<dbReference type="GO" id="GO:0033260">
    <property type="term" value="P:nuclear DNA replication"/>
    <property type="evidence" value="ECO:0007669"/>
    <property type="project" value="InterPro"/>
</dbReference>
<dbReference type="Proteomes" id="UP000016930">
    <property type="component" value="Unassembled WGS sequence"/>
</dbReference>
<dbReference type="PROSITE" id="PS50054">
    <property type="entry name" value="TYR_PHOSPHATASE_DUAL"/>
    <property type="match status" value="1"/>
</dbReference>